<comment type="subcellular location">
    <subcellularLocation>
        <location evidence="1 5">Secreted</location>
    </subcellularLocation>
</comment>
<evidence type="ECO:0000256" key="5">
    <source>
        <dbReference type="RuleBase" id="RU367124"/>
    </source>
</evidence>
<organism evidence="6 7">
    <name type="scientific">Phytophthora aleatoria</name>
    <dbReference type="NCBI Taxonomy" id="2496075"/>
    <lineage>
        <taxon>Eukaryota</taxon>
        <taxon>Sar</taxon>
        <taxon>Stramenopiles</taxon>
        <taxon>Oomycota</taxon>
        <taxon>Peronosporomycetes</taxon>
        <taxon>Peronosporales</taxon>
        <taxon>Peronosporaceae</taxon>
        <taxon>Phytophthora</taxon>
    </lineage>
</organism>
<protein>
    <recommendedName>
        <fullName evidence="5">RxLR effector protein</fullName>
    </recommendedName>
</protein>
<proteinExistence type="inferred from homology"/>
<comment type="function">
    <text evidence="5">Effector that suppresses plant defense responses during pathogen infection.</text>
</comment>
<comment type="similarity">
    <text evidence="2 5">Belongs to the RxLR effector family.</text>
</comment>
<dbReference type="InterPro" id="IPR031825">
    <property type="entry name" value="RXLR"/>
</dbReference>
<dbReference type="Pfam" id="PF16810">
    <property type="entry name" value="RXLR"/>
    <property type="match status" value="1"/>
</dbReference>
<dbReference type="Proteomes" id="UP000709295">
    <property type="component" value="Unassembled WGS sequence"/>
</dbReference>
<evidence type="ECO:0000256" key="3">
    <source>
        <dbReference type="ARBA" id="ARBA00022525"/>
    </source>
</evidence>
<evidence type="ECO:0000256" key="1">
    <source>
        <dbReference type="ARBA" id="ARBA00004613"/>
    </source>
</evidence>
<comment type="caution">
    <text evidence="6">The sequence shown here is derived from an EMBL/GenBank/DDBJ whole genome shotgun (WGS) entry which is preliminary data.</text>
</comment>
<dbReference type="EMBL" id="JAENGY010001635">
    <property type="protein sequence ID" value="KAG6947932.1"/>
    <property type="molecule type" value="Genomic_DNA"/>
</dbReference>
<reference evidence="6" key="1">
    <citation type="submission" date="2021-01" db="EMBL/GenBank/DDBJ databases">
        <title>Phytophthora aleatoria, a newly-described species from Pinus radiata is distinct from Phytophthora cactorum isolates based on comparative genomics.</title>
        <authorList>
            <person name="Mcdougal R."/>
            <person name="Panda P."/>
            <person name="Williams N."/>
            <person name="Studholme D.J."/>
        </authorList>
    </citation>
    <scope>NUCLEOTIDE SEQUENCE</scope>
    <source>
        <strain evidence="6">NZFS 4037</strain>
    </source>
</reference>
<keyword evidence="4" id="KW-0732">Signal</keyword>
<keyword evidence="3 5" id="KW-0964">Secreted</keyword>
<sequence>MRLCYTLIATTAALLAHREVSSLPSEPSQNKLATFDGVKAIDATSTNKRLLRQFSELGTEDDEERGGMGTGTIVFDTSKKIDDFFLARKGQRGPQPKAGR</sequence>
<name>A0A8J5MDG8_9STRA</name>
<evidence type="ECO:0000256" key="2">
    <source>
        <dbReference type="ARBA" id="ARBA00010400"/>
    </source>
</evidence>
<keyword evidence="7" id="KW-1185">Reference proteome</keyword>
<comment type="domain">
    <text evidence="5">The RxLR-dEER motif acts to carry the protein into the host cell cytoplasm through binding to cell surface phosphatidylinositol-3-phosphate.</text>
</comment>
<evidence type="ECO:0000256" key="4">
    <source>
        <dbReference type="ARBA" id="ARBA00022729"/>
    </source>
</evidence>
<gene>
    <name evidence="6" type="ORF">JG688_00015337</name>
</gene>
<evidence type="ECO:0000313" key="6">
    <source>
        <dbReference type="EMBL" id="KAG6947932.1"/>
    </source>
</evidence>
<evidence type="ECO:0000313" key="7">
    <source>
        <dbReference type="Proteomes" id="UP000709295"/>
    </source>
</evidence>
<dbReference type="AlphaFoldDB" id="A0A8J5MDG8"/>
<accession>A0A8J5MDG8</accession>